<feature type="domain" description="Enolpyruvate transferase" evidence="8">
    <location>
        <begin position="6"/>
        <end position="418"/>
    </location>
</feature>
<dbReference type="GO" id="GO:0009423">
    <property type="term" value="P:chorismate biosynthetic process"/>
    <property type="evidence" value="ECO:0007669"/>
    <property type="project" value="UniProtKB-UniPathway"/>
</dbReference>
<evidence type="ECO:0000256" key="4">
    <source>
        <dbReference type="ARBA" id="ARBA00022605"/>
    </source>
</evidence>
<organism evidence="9">
    <name type="scientific">mine drainage metagenome</name>
    <dbReference type="NCBI Taxonomy" id="410659"/>
    <lineage>
        <taxon>unclassified sequences</taxon>
        <taxon>metagenomes</taxon>
        <taxon>ecological metagenomes</taxon>
    </lineage>
</organism>
<gene>
    <name evidence="9" type="ORF">B1B_10881</name>
</gene>
<evidence type="ECO:0000256" key="6">
    <source>
        <dbReference type="ARBA" id="ARBA00023141"/>
    </source>
</evidence>
<reference evidence="9" key="1">
    <citation type="submission" date="2013-08" db="EMBL/GenBank/DDBJ databases">
        <authorList>
            <person name="Mendez C."/>
            <person name="Richter M."/>
            <person name="Ferrer M."/>
            <person name="Sanchez J."/>
        </authorList>
    </citation>
    <scope>NUCLEOTIDE SEQUENCE</scope>
</reference>
<accession>T1BFD8</accession>
<dbReference type="EMBL" id="AUZY01007039">
    <property type="protein sequence ID" value="EQD51764.1"/>
    <property type="molecule type" value="Genomic_DNA"/>
</dbReference>
<dbReference type="EC" id="2.5.1.19" evidence="3"/>
<protein>
    <recommendedName>
        <fullName evidence="3">3-phosphoshikimate 1-carboxyvinyltransferase</fullName>
        <ecNumber evidence="3">2.5.1.19</ecNumber>
    </recommendedName>
</protein>
<dbReference type="GO" id="GO:0003866">
    <property type="term" value="F:3-phosphoshikimate 1-carboxyvinyltransferase activity"/>
    <property type="evidence" value="ECO:0007669"/>
    <property type="project" value="UniProtKB-EC"/>
</dbReference>
<evidence type="ECO:0000313" key="9">
    <source>
        <dbReference type="EMBL" id="EQD51764.1"/>
    </source>
</evidence>
<reference evidence="9" key="2">
    <citation type="journal article" date="2014" name="ISME J.">
        <title>Microbial stratification in low pH oxic and suboxic macroscopic growths along an acid mine drainage.</title>
        <authorList>
            <person name="Mendez-Garcia C."/>
            <person name="Mesa V."/>
            <person name="Sprenger R.R."/>
            <person name="Richter M."/>
            <person name="Diez M.S."/>
            <person name="Solano J."/>
            <person name="Bargiela R."/>
            <person name="Golyshina O.V."/>
            <person name="Manteca A."/>
            <person name="Ramos J.L."/>
            <person name="Gallego J.R."/>
            <person name="Llorente I."/>
            <person name="Martins Dos Santos V.A."/>
            <person name="Jensen O.N."/>
            <person name="Pelaez A.I."/>
            <person name="Sanchez J."/>
            <person name="Ferrer M."/>
        </authorList>
    </citation>
    <scope>NUCLEOTIDE SEQUENCE</scope>
</reference>
<dbReference type="Gene3D" id="3.65.10.10">
    <property type="entry name" value="Enolpyruvate transferase domain"/>
    <property type="match status" value="2"/>
</dbReference>
<dbReference type="InterPro" id="IPR036968">
    <property type="entry name" value="Enolpyruvate_Tfrase_sf"/>
</dbReference>
<comment type="pathway">
    <text evidence="1">Metabolic intermediate biosynthesis; chorismate biosynthesis; chorismate from D-erythrose 4-phosphate and phosphoenolpyruvate: step 6/7.</text>
</comment>
<evidence type="ECO:0000256" key="7">
    <source>
        <dbReference type="ARBA" id="ARBA00044633"/>
    </source>
</evidence>
<dbReference type="CDD" id="cd01556">
    <property type="entry name" value="EPSP_synthase"/>
    <property type="match status" value="1"/>
</dbReference>
<dbReference type="PROSITE" id="PS00885">
    <property type="entry name" value="EPSP_SYNTHASE_2"/>
    <property type="match status" value="1"/>
</dbReference>
<dbReference type="InterPro" id="IPR023193">
    <property type="entry name" value="EPSP_synthase_CS"/>
</dbReference>
<comment type="caution">
    <text evidence="9">The sequence shown here is derived from an EMBL/GenBank/DDBJ whole genome shotgun (WGS) entry which is preliminary data.</text>
</comment>
<dbReference type="SUPFAM" id="SSF55205">
    <property type="entry name" value="EPT/RTPC-like"/>
    <property type="match status" value="1"/>
</dbReference>
<dbReference type="Pfam" id="PF00275">
    <property type="entry name" value="EPSP_synthase"/>
    <property type="match status" value="1"/>
</dbReference>
<evidence type="ECO:0000256" key="3">
    <source>
        <dbReference type="ARBA" id="ARBA00012450"/>
    </source>
</evidence>
<proteinExistence type="inferred from homology"/>
<dbReference type="AlphaFoldDB" id="T1BFD8"/>
<dbReference type="PANTHER" id="PTHR21090:SF5">
    <property type="entry name" value="PENTAFUNCTIONAL AROM POLYPEPTIDE"/>
    <property type="match status" value="1"/>
</dbReference>
<dbReference type="PIRSF" id="PIRSF000505">
    <property type="entry name" value="EPSPS"/>
    <property type="match status" value="1"/>
</dbReference>
<comment type="similarity">
    <text evidence="2">Belongs to the EPSP synthase family.</text>
</comment>
<evidence type="ECO:0000259" key="8">
    <source>
        <dbReference type="Pfam" id="PF00275"/>
    </source>
</evidence>
<dbReference type="UniPathway" id="UPA00053">
    <property type="reaction ID" value="UER00089"/>
</dbReference>
<evidence type="ECO:0000256" key="1">
    <source>
        <dbReference type="ARBA" id="ARBA00004811"/>
    </source>
</evidence>
<dbReference type="InterPro" id="IPR001986">
    <property type="entry name" value="Enolpyruvate_Tfrase_dom"/>
</dbReference>
<dbReference type="InterPro" id="IPR013792">
    <property type="entry name" value="RNA3'P_cycl/enolpyr_Trfase_a/b"/>
</dbReference>
<comment type="catalytic activity">
    <reaction evidence="7">
        <text>3-phosphoshikimate + phosphoenolpyruvate = 5-O-(1-carboxyvinyl)-3-phosphoshikimate + phosphate</text>
        <dbReference type="Rhea" id="RHEA:21256"/>
        <dbReference type="ChEBI" id="CHEBI:43474"/>
        <dbReference type="ChEBI" id="CHEBI:57701"/>
        <dbReference type="ChEBI" id="CHEBI:58702"/>
        <dbReference type="ChEBI" id="CHEBI:145989"/>
        <dbReference type="EC" id="2.5.1.19"/>
    </reaction>
    <physiologicalReaction direction="left-to-right" evidence="7">
        <dbReference type="Rhea" id="RHEA:21257"/>
    </physiologicalReaction>
</comment>
<dbReference type="NCBIfam" id="TIGR01356">
    <property type="entry name" value="aroA"/>
    <property type="match status" value="1"/>
</dbReference>
<sequence>MIRFNQPPGPIRGVWTVPGSKYQANRALILAALAHGESMLENCPDNDDLERAERFISWMGATLQQEKESLLIRGVSGLPKHAQAGEFSCGASGTLARWALAVMALAHEPSRITGEGRLLERPMGELVTALRMLGARIEPREAETLPVRVQGPLKGGRITLSGRVSSQFGSALLTVAPLTALGLTLAFRSPPVSAGYLALTLQAMRDFGARFEQVSATAWMVPGGQAYHGRRIRIAPDPVLASYFMALPAVTGGSIRIADLKPDDSGESRFAGLLEAMGFGVTIDAGGVLIEEPLQGLRALGSIDLADAPDIVPTLAVLAALAPRGTTTLTGIGHLRYKESDRLNDLALELNRAGLRVQAGPDGLRIEGGGKPRVTTLDAHGDHRLAMSFALLAIAQPGLTIQGEESVTKSYPGFWQALKRISASGAR</sequence>
<keyword evidence="6" id="KW-0057">Aromatic amino acid biosynthesis</keyword>
<dbReference type="InterPro" id="IPR006264">
    <property type="entry name" value="EPSP_synthase"/>
</dbReference>
<dbReference type="GO" id="GO:0008652">
    <property type="term" value="P:amino acid biosynthetic process"/>
    <property type="evidence" value="ECO:0007669"/>
    <property type="project" value="UniProtKB-KW"/>
</dbReference>
<evidence type="ECO:0000256" key="2">
    <source>
        <dbReference type="ARBA" id="ARBA00009948"/>
    </source>
</evidence>
<dbReference type="GO" id="GO:0009073">
    <property type="term" value="P:aromatic amino acid family biosynthetic process"/>
    <property type="evidence" value="ECO:0007669"/>
    <property type="project" value="UniProtKB-KW"/>
</dbReference>
<evidence type="ECO:0000256" key="5">
    <source>
        <dbReference type="ARBA" id="ARBA00022679"/>
    </source>
</evidence>
<keyword evidence="5 9" id="KW-0808">Transferase</keyword>
<dbReference type="PANTHER" id="PTHR21090">
    <property type="entry name" value="AROM/DEHYDROQUINATE SYNTHASE"/>
    <property type="match status" value="1"/>
</dbReference>
<keyword evidence="4" id="KW-0028">Amino-acid biosynthesis</keyword>
<dbReference type="HAMAP" id="MF_00210">
    <property type="entry name" value="EPSP_synth"/>
    <property type="match status" value="1"/>
</dbReference>
<name>T1BFD8_9ZZZZ</name>